<accession>A0ABY7FDP4</accession>
<reference evidence="2" key="1">
    <citation type="submission" date="2022-11" db="EMBL/GenBank/DDBJ databases">
        <title>Centuries of genome instability and evolution in soft-shell clam transmissible cancer (bioRxiv).</title>
        <authorList>
            <person name="Hart S.F.M."/>
            <person name="Yonemitsu M.A."/>
            <person name="Giersch R.M."/>
            <person name="Beal B.F."/>
            <person name="Arriagada G."/>
            <person name="Davis B.W."/>
            <person name="Ostrander E.A."/>
            <person name="Goff S.P."/>
            <person name="Metzger M.J."/>
        </authorList>
    </citation>
    <scope>NUCLEOTIDE SEQUENCE</scope>
    <source>
        <strain evidence="2">MELC-2E11</strain>
        <tissue evidence="2">Siphon/mantle</tissue>
    </source>
</reference>
<dbReference type="EMBL" id="CP111022">
    <property type="protein sequence ID" value="WAR20308.1"/>
    <property type="molecule type" value="Genomic_DNA"/>
</dbReference>
<dbReference type="Proteomes" id="UP001164746">
    <property type="component" value="Chromosome 11"/>
</dbReference>
<sequence>MSPAQEKILSDGTDVAGIPSSWRATCATRGKRPSFFFHHASGLASSSEGSCRYRRSSSLAVLVVFGTMKLRRGRLEGPRFINGRIAKLEICRSRRKMRFIKKRAPAGRKYRRPDFGKDLSRWTYHSFRHSIGTKSNGKYGVGIYEINIRLTFTVTEQNANTLLSSMNHKGDNSDMKSASSDLSLDFGESETDQPVPKRPHRVREPRKPLKQPPSRPVLLRLSISTPSSSRVKI</sequence>
<evidence type="ECO:0000313" key="2">
    <source>
        <dbReference type="EMBL" id="WAR20308.1"/>
    </source>
</evidence>
<feature type="compositionally biased region" description="Polar residues" evidence="1">
    <location>
        <begin position="222"/>
        <end position="233"/>
    </location>
</feature>
<evidence type="ECO:0000256" key="1">
    <source>
        <dbReference type="SAM" id="MobiDB-lite"/>
    </source>
</evidence>
<name>A0ABY7FDP4_MYAAR</name>
<gene>
    <name evidence="2" type="ORF">MAR_002146</name>
</gene>
<feature type="region of interest" description="Disordered" evidence="1">
    <location>
        <begin position="165"/>
        <end position="233"/>
    </location>
</feature>
<protein>
    <submittedName>
        <fullName evidence="2">Uncharacterized protein</fullName>
    </submittedName>
</protein>
<proteinExistence type="predicted"/>
<evidence type="ECO:0000313" key="3">
    <source>
        <dbReference type="Proteomes" id="UP001164746"/>
    </source>
</evidence>
<organism evidence="2 3">
    <name type="scientific">Mya arenaria</name>
    <name type="common">Soft-shell clam</name>
    <dbReference type="NCBI Taxonomy" id="6604"/>
    <lineage>
        <taxon>Eukaryota</taxon>
        <taxon>Metazoa</taxon>
        <taxon>Spiralia</taxon>
        <taxon>Lophotrochozoa</taxon>
        <taxon>Mollusca</taxon>
        <taxon>Bivalvia</taxon>
        <taxon>Autobranchia</taxon>
        <taxon>Heteroconchia</taxon>
        <taxon>Euheterodonta</taxon>
        <taxon>Imparidentia</taxon>
        <taxon>Neoheterodontei</taxon>
        <taxon>Myida</taxon>
        <taxon>Myoidea</taxon>
        <taxon>Myidae</taxon>
        <taxon>Mya</taxon>
    </lineage>
</organism>
<keyword evidence="3" id="KW-1185">Reference proteome</keyword>